<dbReference type="Proteomes" id="UP000736335">
    <property type="component" value="Unassembled WGS sequence"/>
</dbReference>
<dbReference type="CDD" id="cd18724">
    <property type="entry name" value="PIN_LabA-like"/>
    <property type="match status" value="1"/>
</dbReference>
<evidence type="ECO:0000256" key="1">
    <source>
        <dbReference type="SAM" id="MobiDB-lite"/>
    </source>
</evidence>
<feature type="compositionally biased region" description="Polar residues" evidence="1">
    <location>
        <begin position="494"/>
        <end position="515"/>
    </location>
</feature>
<feature type="compositionally biased region" description="Low complexity" evidence="1">
    <location>
        <begin position="281"/>
        <end position="290"/>
    </location>
</feature>
<feature type="compositionally biased region" description="Low complexity" evidence="1">
    <location>
        <begin position="248"/>
        <end position="257"/>
    </location>
</feature>
<dbReference type="EMBL" id="WIUZ02000004">
    <property type="protein sequence ID" value="KAF9788485.1"/>
    <property type="molecule type" value="Genomic_DNA"/>
</dbReference>
<evidence type="ECO:0000313" key="2">
    <source>
        <dbReference type="EMBL" id="KAF9788485.1"/>
    </source>
</evidence>
<reference evidence="2" key="2">
    <citation type="submission" date="2020-11" db="EMBL/GenBank/DDBJ databases">
        <authorList>
            <consortium name="DOE Joint Genome Institute"/>
            <person name="Kuo A."/>
            <person name="Miyauchi S."/>
            <person name="Kiss E."/>
            <person name="Drula E."/>
            <person name="Kohler A."/>
            <person name="Sanchez-Garcia M."/>
            <person name="Andreopoulos B."/>
            <person name="Barry K.W."/>
            <person name="Bonito G."/>
            <person name="Buee M."/>
            <person name="Carver A."/>
            <person name="Chen C."/>
            <person name="Cichocki N."/>
            <person name="Clum A."/>
            <person name="Culley D."/>
            <person name="Crous P.W."/>
            <person name="Fauchery L."/>
            <person name="Girlanda M."/>
            <person name="Hayes R."/>
            <person name="Keri Z."/>
            <person name="Labutti K."/>
            <person name="Lipzen A."/>
            <person name="Lombard V."/>
            <person name="Magnuson J."/>
            <person name="Maillard F."/>
            <person name="Morin E."/>
            <person name="Murat C."/>
            <person name="Nolan M."/>
            <person name="Ohm R."/>
            <person name="Pangilinan J."/>
            <person name="Pereira M."/>
            <person name="Perotto S."/>
            <person name="Peter M."/>
            <person name="Riley R."/>
            <person name="Sitrit Y."/>
            <person name="Stielow B."/>
            <person name="Szollosi G."/>
            <person name="Zifcakova L."/>
            <person name="Stursova M."/>
            <person name="Spatafora J.W."/>
            <person name="Tedersoo L."/>
            <person name="Vaario L.-M."/>
            <person name="Yamada A."/>
            <person name="Yan M."/>
            <person name="Wang P."/>
            <person name="Xu J."/>
            <person name="Bruns T."/>
            <person name="Baldrian P."/>
            <person name="Vilgalys R."/>
            <person name="Henrissat B."/>
            <person name="Grigoriev I.V."/>
            <person name="Hibbett D."/>
            <person name="Nagy L.G."/>
            <person name="Martin F.M."/>
        </authorList>
    </citation>
    <scope>NUCLEOTIDE SEQUENCE</scope>
    <source>
        <strain evidence="2">UH-Tt-Lm1</strain>
    </source>
</reference>
<organism evidence="2 3">
    <name type="scientific">Thelephora terrestris</name>
    <dbReference type="NCBI Taxonomy" id="56493"/>
    <lineage>
        <taxon>Eukaryota</taxon>
        <taxon>Fungi</taxon>
        <taxon>Dikarya</taxon>
        <taxon>Basidiomycota</taxon>
        <taxon>Agaricomycotina</taxon>
        <taxon>Agaricomycetes</taxon>
        <taxon>Thelephorales</taxon>
        <taxon>Thelephoraceae</taxon>
        <taxon>Thelephora</taxon>
    </lineage>
</organism>
<gene>
    <name evidence="2" type="ORF">BJ322DRAFT_1049147</name>
</gene>
<evidence type="ECO:0000313" key="3">
    <source>
        <dbReference type="Proteomes" id="UP000736335"/>
    </source>
</evidence>
<feature type="region of interest" description="Disordered" evidence="1">
    <location>
        <begin position="199"/>
        <end position="290"/>
    </location>
</feature>
<feature type="compositionally biased region" description="Basic residues" evidence="1">
    <location>
        <begin position="199"/>
        <end position="210"/>
    </location>
</feature>
<sequence>MARSDTTTSSTPFSPFSYCSAASEATSDDAPDLGAFTDVFRALNEFQQEPRTVISIPIPITQLDHGHRTPTSSLVALSPVTTDSNATRGRSGPPFLSSSWRHGLRPLARSLSPRVNSGNSETEGEELFPETVEVRSYDFDSGVDFLDEDQPSLGYLDEALGFIAAERARFFASRDAAGGAGHGNRSSTSDSAFRAIVQSRKKRRKKKVVKSHSQGPANRKYLFLDSDPRVEDAAGDPSGAGDPTLEGTSSSFETSSSPAKNATPVTARGRDSRKKGKGVETTTSSLLHSKSTPSLRLTTTFLPLDPRVLRLRALAHKLRLLFPEDAARLSSILSNDQANEEDFVDPRGPKPQSKDTLIHVFVDHSNILIGFLTYLRRHPAIVAGRSIKRLSHAALALVLERGRSVTRRVLVTSSPLYQPMESAVQLGYEVRIYARVPDLRDGMDRNPLPVGAASGSSGENGRSSNPNKSKRNSTGSGITRATLVRGHVKHKSTGGATTSENSDGANTGQLSTSARTEPGAAINSGCSSSTPGGSATRVRYREQGVDELLQLKLHQAIADVDDVPSNATIVLATGDGNVGQFNEEGFLGCVRTALKKGWKVELYAWEGGLSRSWKREFGEGPYRNRFSIHGLSKFGQDLLEV</sequence>
<feature type="compositionally biased region" description="Polar residues" evidence="1">
    <location>
        <begin position="524"/>
        <end position="533"/>
    </location>
</feature>
<feature type="compositionally biased region" description="Low complexity" evidence="1">
    <location>
        <begin position="451"/>
        <end position="467"/>
    </location>
</feature>
<accession>A0A9P6HJV2</accession>
<reference evidence="2" key="1">
    <citation type="journal article" date="2020" name="Nat. Commun.">
        <title>Large-scale genome sequencing of mycorrhizal fungi provides insights into the early evolution of symbiotic traits.</title>
        <authorList>
            <person name="Miyauchi S."/>
            <person name="Kiss E."/>
            <person name="Kuo A."/>
            <person name="Drula E."/>
            <person name="Kohler A."/>
            <person name="Sanchez-Garcia M."/>
            <person name="Morin E."/>
            <person name="Andreopoulos B."/>
            <person name="Barry K.W."/>
            <person name="Bonito G."/>
            <person name="Buee M."/>
            <person name="Carver A."/>
            <person name="Chen C."/>
            <person name="Cichocki N."/>
            <person name="Clum A."/>
            <person name="Culley D."/>
            <person name="Crous P.W."/>
            <person name="Fauchery L."/>
            <person name="Girlanda M."/>
            <person name="Hayes R.D."/>
            <person name="Keri Z."/>
            <person name="LaButti K."/>
            <person name="Lipzen A."/>
            <person name="Lombard V."/>
            <person name="Magnuson J."/>
            <person name="Maillard F."/>
            <person name="Murat C."/>
            <person name="Nolan M."/>
            <person name="Ohm R.A."/>
            <person name="Pangilinan J."/>
            <person name="Pereira M.F."/>
            <person name="Perotto S."/>
            <person name="Peter M."/>
            <person name="Pfister S."/>
            <person name="Riley R."/>
            <person name="Sitrit Y."/>
            <person name="Stielow J.B."/>
            <person name="Szollosi G."/>
            <person name="Zifcakova L."/>
            <person name="Stursova M."/>
            <person name="Spatafora J.W."/>
            <person name="Tedersoo L."/>
            <person name="Vaario L.M."/>
            <person name="Yamada A."/>
            <person name="Yan M."/>
            <person name="Wang P."/>
            <person name="Xu J."/>
            <person name="Bruns T."/>
            <person name="Baldrian P."/>
            <person name="Vilgalys R."/>
            <person name="Dunand C."/>
            <person name="Henrissat B."/>
            <person name="Grigoriev I.V."/>
            <person name="Hibbett D."/>
            <person name="Nagy L.G."/>
            <person name="Martin F.M."/>
        </authorList>
    </citation>
    <scope>NUCLEOTIDE SEQUENCE</scope>
    <source>
        <strain evidence="2">UH-Tt-Lm1</strain>
    </source>
</reference>
<protein>
    <recommendedName>
        <fullName evidence="4">NYN domain-containing protein</fullName>
    </recommendedName>
</protein>
<proteinExistence type="predicted"/>
<dbReference type="OrthoDB" id="5590473at2759"/>
<feature type="region of interest" description="Disordered" evidence="1">
    <location>
        <begin position="440"/>
        <end position="535"/>
    </location>
</feature>
<keyword evidence="3" id="KW-1185">Reference proteome</keyword>
<evidence type="ECO:0008006" key="4">
    <source>
        <dbReference type="Google" id="ProtNLM"/>
    </source>
</evidence>
<dbReference type="AlphaFoldDB" id="A0A9P6HJV2"/>
<comment type="caution">
    <text evidence="2">The sequence shown here is derived from an EMBL/GenBank/DDBJ whole genome shotgun (WGS) entry which is preliminary data.</text>
</comment>
<name>A0A9P6HJV2_9AGAM</name>